<dbReference type="Proteomes" id="UP000663193">
    <property type="component" value="Chromosome 2"/>
</dbReference>
<dbReference type="EMBL" id="CP069024">
    <property type="protein sequence ID" value="QRC91851.1"/>
    <property type="molecule type" value="Genomic_DNA"/>
</dbReference>
<reference evidence="3" key="1">
    <citation type="journal article" date="2021" name="BMC Genomics">
        <title>Chromosome-level genome assembly and manually-curated proteome of model necrotroph Parastagonospora nodorum Sn15 reveals a genome-wide trove of candidate effector homologs, and redundancy of virulence-related functions within an accessory chromosome.</title>
        <authorList>
            <person name="Bertazzoni S."/>
            <person name="Jones D.A.B."/>
            <person name="Phan H.T."/>
            <person name="Tan K.-C."/>
            <person name="Hane J.K."/>
        </authorList>
    </citation>
    <scope>NUCLEOTIDE SEQUENCE [LARGE SCALE GENOMIC DNA]</scope>
    <source>
        <strain evidence="3">SN15 / ATCC MYA-4574 / FGSC 10173)</strain>
    </source>
</reference>
<dbReference type="VEuPathDB" id="FungiDB:JI435_020370"/>
<proteinExistence type="predicted"/>
<protein>
    <submittedName>
        <fullName evidence="2">Uncharacterized protein</fullName>
    </submittedName>
</protein>
<keyword evidence="3" id="KW-1185">Reference proteome</keyword>
<evidence type="ECO:0000313" key="3">
    <source>
        <dbReference type="Proteomes" id="UP000663193"/>
    </source>
</evidence>
<organism evidence="2 3">
    <name type="scientific">Phaeosphaeria nodorum (strain SN15 / ATCC MYA-4574 / FGSC 10173)</name>
    <name type="common">Glume blotch fungus</name>
    <name type="synonym">Parastagonospora nodorum</name>
    <dbReference type="NCBI Taxonomy" id="321614"/>
    <lineage>
        <taxon>Eukaryota</taxon>
        <taxon>Fungi</taxon>
        <taxon>Dikarya</taxon>
        <taxon>Ascomycota</taxon>
        <taxon>Pezizomycotina</taxon>
        <taxon>Dothideomycetes</taxon>
        <taxon>Pleosporomycetidae</taxon>
        <taxon>Pleosporales</taxon>
        <taxon>Pleosporineae</taxon>
        <taxon>Phaeosphaeriaceae</taxon>
        <taxon>Parastagonospora</taxon>
    </lineage>
</organism>
<evidence type="ECO:0000256" key="1">
    <source>
        <dbReference type="SAM" id="SignalP"/>
    </source>
</evidence>
<dbReference type="AlphaFoldDB" id="A0A7U2ES67"/>
<sequence>MPLSATAFVVGLVVVGGPPISPTHTCTPACISLMTWSPTGHHA</sequence>
<evidence type="ECO:0000313" key="2">
    <source>
        <dbReference type="EMBL" id="QRC91851.1"/>
    </source>
</evidence>
<gene>
    <name evidence="2" type="ORF">JI435_020370</name>
</gene>
<keyword evidence="1" id="KW-0732">Signal</keyword>
<feature type="chain" id="PRO_5030549280" evidence="1">
    <location>
        <begin position="18"/>
        <end position="43"/>
    </location>
</feature>
<accession>A0A7U2ES67</accession>
<name>A0A7U2ES67_PHANO</name>
<feature type="signal peptide" evidence="1">
    <location>
        <begin position="1"/>
        <end position="17"/>
    </location>
</feature>